<dbReference type="SUPFAM" id="SSF58104">
    <property type="entry name" value="Methyl-accepting chemotaxis protein (MCP) signaling domain"/>
    <property type="match status" value="1"/>
</dbReference>
<dbReference type="PROSITE" id="PS50111">
    <property type="entry name" value="CHEMOTAXIS_TRANSDUC_2"/>
    <property type="match status" value="1"/>
</dbReference>
<dbReference type="OrthoDB" id="344644at2"/>
<keyword evidence="3" id="KW-0807">Transducer</keyword>
<dbReference type="InterPro" id="IPR004089">
    <property type="entry name" value="MCPsignal_dom"/>
</dbReference>
<proteinExistence type="inferred from homology"/>
<name>A0A6N6W5S5_9BURK</name>
<dbReference type="GO" id="GO:0007165">
    <property type="term" value="P:signal transduction"/>
    <property type="evidence" value="ECO:0007669"/>
    <property type="project" value="UniProtKB-KW"/>
</dbReference>
<dbReference type="CDD" id="cd00130">
    <property type="entry name" value="PAS"/>
    <property type="match status" value="1"/>
</dbReference>
<dbReference type="Pfam" id="PF00015">
    <property type="entry name" value="MCPsignal"/>
    <property type="match status" value="1"/>
</dbReference>
<sequence length="243" mass="26504">MARKLAALCPAMKTTNHIDATGQLAPASRGDELGILRSITDRLNGFLYRCMNDATYSVLYVTPSIETLTGYASSEFFGEHPRTMTSLLDREDAVHMESMVNKALSRQESWTIDYRLKTKDRGSVWIHEVGGGVFGENGELLFIEGLVLGVEGERAAELKKQERLMALTTETNGILSDADDILTTIKTLSLLSFNARVEAARAGEAGRGFAVVASEMKRLADGTDRLAKGIATRVSRVRAAMAN</sequence>
<dbReference type="PANTHER" id="PTHR43531:SF11">
    <property type="entry name" value="METHYL-ACCEPTING CHEMOTAXIS PROTEIN 3"/>
    <property type="match status" value="1"/>
</dbReference>
<dbReference type="PRINTS" id="PR00260">
    <property type="entry name" value="CHEMTRNSDUCR"/>
</dbReference>
<evidence type="ECO:0000256" key="3">
    <source>
        <dbReference type="PROSITE-ProRule" id="PRU00284"/>
    </source>
</evidence>
<dbReference type="PROSITE" id="PS50112">
    <property type="entry name" value="PAS"/>
    <property type="match status" value="1"/>
</dbReference>
<evidence type="ECO:0000256" key="1">
    <source>
        <dbReference type="ARBA" id="ARBA00022500"/>
    </source>
</evidence>
<dbReference type="GO" id="GO:0006935">
    <property type="term" value="P:chemotaxis"/>
    <property type="evidence" value="ECO:0007669"/>
    <property type="project" value="UniProtKB-KW"/>
</dbReference>
<dbReference type="Proteomes" id="UP000463700">
    <property type="component" value="Unassembled WGS sequence"/>
</dbReference>
<evidence type="ECO:0000259" key="4">
    <source>
        <dbReference type="PROSITE" id="PS50111"/>
    </source>
</evidence>
<dbReference type="InterPro" id="IPR051310">
    <property type="entry name" value="MCP_chemotaxis"/>
</dbReference>
<dbReference type="InterPro" id="IPR004090">
    <property type="entry name" value="Chemotax_Me-accpt_rcpt"/>
</dbReference>
<dbReference type="InterPro" id="IPR000014">
    <property type="entry name" value="PAS"/>
</dbReference>
<dbReference type="InterPro" id="IPR013655">
    <property type="entry name" value="PAS_fold_3"/>
</dbReference>
<comment type="caution">
    <text evidence="6">The sequence shown here is derived from an EMBL/GenBank/DDBJ whole genome shotgun (WGS) entry which is preliminary data.</text>
</comment>
<organism evidence="6 7">
    <name type="scientific">Paraburkholderia madseniana</name>
    <dbReference type="NCBI Taxonomy" id="2599607"/>
    <lineage>
        <taxon>Bacteria</taxon>
        <taxon>Pseudomonadati</taxon>
        <taxon>Pseudomonadota</taxon>
        <taxon>Betaproteobacteria</taxon>
        <taxon>Burkholderiales</taxon>
        <taxon>Burkholderiaceae</taxon>
        <taxon>Paraburkholderia</taxon>
    </lineage>
</organism>
<comment type="similarity">
    <text evidence="2">Belongs to the methyl-accepting chemotaxis (MCP) protein family.</text>
</comment>
<dbReference type="Pfam" id="PF08447">
    <property type="entry name" value="PAS_3"/>
    <property type="match status" value="1"/>
</dbReference>
<evidence type="ECO:0000259" key="5">
    <source>
        <dbReference type="PROSITE" id="PS50112"/>
    </source>
</evidence>
<dbReference type="SUPFAM" id="SSF55785">
    <property type="entry name" value="PYP-like sensor domain (PAS domain)"/>
    <property type="match status" value="1"/>
</dbReference>
<dbReference type="Gene3D" id="1.10.287.950">
    <property type="entry name" value="Methyl-accepting chemotaxis protein"/>
    <property type="match status" value="1"/>
</dbReference>
<feature type="domain" description="Methyl-accepting transducer" evidence="4">
    <location>
        <begin position="162"/>
        <end position="243"/>
    </location>
</feature>
<dbReference type="Gene3D" id="3.30.450.20">
    <property type="entry name" value="PAS domain"/>
    <property type="match status" value="1"/>
</dbReference>
<dbReference type="PANTHER" id="PTHR43531">
    <property type="entry name" value="PROTEIN ICFG"/>
    <property type="match status" value="1"/>
</dbReference>
<gene>
    <name evidence="6" type="ORF">FSO04_31415</name>
</gene>
<evidence type="ECO:0000313" key="6">
    <source>
        <dbReference type="EMBL" id="KAE8755972.1"/>
    </source>
</evidence>
<keyword evidence="1" id="KW-0145">Chemotaxis</keyword>
<dbReference type="GO" id="GO:0016020">
    <property type="term" value="C:membrane"/>
    <property type="evidence" value="ECO:0007669"/>
    <property type="project" value="InterPro"/>
</dbReference>
<dbReference type="AlphaFoldDB" id="A0A6N6W5S5"/>
<protein>
    <submittedName>
        <fullName evidence="6">PAS domain-containing protein</fullName>
    </submittedName>
</protein>
<reference evidence="6 7" key="1">
    <citation type="journal article" date="2020" name="Int. J. Syst. Evol. Microbiol.">
        <title>Paraburkholderia madseniana sp. nov., a phenolic acid-degrading bacterium isolated from acidic forest soil.</title>
        <authorList>
            <person name="Wilhelm R.C."/>
            <person name="Murphy S.J.L."/>
            <person name="Feriancek N.M."/>
            <person name="Karasz D.C."/>
            <person name="DeRito C.M."/>
            <person name="Newman J.D."/>
            <person name="Buckley D.H."/>
        </authorList>
    </citation>
    <scope>NUCLEOTIDE SEQUENCE [LARGE SCALE GENOMIC DNA]</scope>
    <source>
        <strain evidence="6 7">RP11</strain>
    </source>
</reference>
<dbReference type="EMBL" id="VOSW01000074">
    <property type="protein sequence ID" value="KAE8755972.1"/>
    <property type="molecule type" value="Genomic_DNA"/>
</dbReference>
<evidence type="ECO:0000313" key="7">
    <source>
        <dbReference type="Proteomes" id="UP000463700"/>
    </source>
</evidence>
<dbReference type="GO" id="GO:0004888">
    <property type="term" value="F:transmembrane signaling receptor activity"/>
    <property type="evidence" value="ECO:0007669"/>
    <property type="project" value="InterPro"/>
</dbReference>
<accession>A0A6N6W5S5</accession>
<feature type="domain" description="PAS" evidence="5">
    <location>
        <begin position="53"/>
        <end position="107"/>
    </location>
</feature>
<dbReference type="InterPro" id="IPR035965">
    <property type="entry name" value="PAS-like_dom_sf"/>
</dbReference>
<evidence type="ECO:0000256" key="2">
    <source>
        <dbReference type="ARBA" id="ARBA00029447"/>
    </source>
</evidence>